<dbReference type="Pfam" id="PF07317">
    <property type="entry name" value="PilZN"/>
    <property type="match status" value="1"/>
</dbReference>
<accession>A0ABT7DWD5</accession>
<evidence type="ECO:0000259" key="5">
    <source>
        <dbReference type="Pfam" id="PF07238"/>
    </source>
</evidence>
<comment type="function">
    <text evidence="4">Acts as a flagellar brake, regulating swimming and swarming in a bis-(3'-5') cyclic diguanylic acid (c-di-GMP)-dependent manner. Binds 1 c-di-GMP dimer per subunit. Increasing levels of c-di-GMP lead to decreased motility.</text>
</comment>
<dbReference type="InterPro" id="IPR023787">
    <property type="entry name" value="T3SS_YcgR"/>
</dbReference>
<gene>
    <name evidence="4" type="primary">ycgR</name>
    <name evidence="7" type="ORF">PZA18_02750</name>
</gene>
<comment type="subcellular location">
    <subcellularLocation>
        <location evidence="4">Bacterial flagellum basal body</location>
    </subcellularLocation>
</comment>
<dbReference type="InterPro" id="IPR009926">
    <property type="entry name" value="T3SS_YcgR_PilZN"/>
</dbReference>
<dbReference type="Pfam" id="PF07238">
    <property type="entry name" value="PilZ"/>
    <property type="match status" value="1"/>
</dbReference>
<dbReference type="InterPro" id="IPR009875">
    <property type="entry name" value="PilZ_domain"/>
</dbReference>
<dbReference type="Gene3D" id="2.30.110.10">
    <property type="entry name" value="Electron Transport, Fmn-binding Protein, Chain A"/>
    <property type="match status" value="1"/>
</dbReference>
<keyword evidence="2 4" id="KW-0547">Nucleotide-binding</keyword>
<evidence type="ECO:0000259" key="6">
    <source>
        <dbReference type="Pfam" id="PF07317"/>
    </source>
</evidence>
<evidence type="ECO:0000256" key="3">
    <source>
        <dbReference type="ARBA" id="ARBA00023143"/>
    </source>
</evidence>
<name>A0ABT7DWD5_9NEIS</name>
<keyword evidence="3 4" id="KW-0975">Bacterial flagellum</keyword>
<dbReference type="HAMAP" id="MF_01457">
    <property type="entry name" value="YcgR"/>
    <property type="match status" value="1"/>
</dbReference>
<keyword evidence="7" id="KW-0282">Flagellum</keyword>
<feature type="domain" description="Type III secretion system flagellar brake protein YcgR PilZN" evidence="6">
    <location>
        <begin position="30"/>
        <end position="134"/>
    </location>
</feature>
<protein>
    <recommendedName>
        <fullName evidence="4">Flagellar brake protein YcgR</fullName>
    </recommendedName>
    <alternativeName>
        <fullName evidence="4">Cyclic di-GMP binding protein YcgR</fullName>
    </alternativeName>
</protein>
<comment type="similarity">
    <text evidence="4">Belongs to the YcgR family.</text>
</comment>
<comment type="caution">
    <text evidence="7">The sequence shown here is derived from an EMBL/GenBank/DDBJ whole genome shotgun (WGS) entry which is preliminary data.</text>
</comment>
<evidence type="ECO:0000256" key="1">
    <source>
        <dbReference type="ARBA" id="ARBA00022636"/>
    </source>
</evidence>
<comment type="subunit">
    <text evidence="4">Monomer. Interacts with the flagellar basal bodies.</text>
</comment>
<keyword evidence="1 4" id="KW-0973">c-di-GMP</keyword>
<dbReference type="RefSeq" id="WP_284099253.1">
    <property type="nucleotide sequence ID" value="NZ_JARRAF010000002.1"/>
</dbReference>
<evidence type="ECO:0000256" key="2">
    <source>
        <dbReference type="ARBA" id="ARBA00022741"/>
    </source>
</evidence>
<dbReference type="InterPro" id="IPR012349">
    <property type="entry name" value="Split_barrel_FMN-bd"/>
</dbReference>
<evidence type="ECO:0000313" key="8">
    <source>
        <dbReference type="Proteomes" id="UP001172778"/>
    </source>
</evidence>
<evidence type="ECO:0000256" key="4">
    <source>
        <dbReference type="HAMAP-Rule" id="MF_01457"/>
    </source>
</evidence>
<dbReference type="EMBL" id="JARRAF010000002">
    <property type="protein sequence ID" value="MDK2122967.1"/>
    <property type="molecule type" value="Genomic_DNA"/>
</dbReference>
<keyword evidence="8" id="KW-1185">Reference proteome</keyword>
<sequence length="261" mass="28428">MVTASPPLVSEEVPRRITEADLAAGQPMTLANAAEIAQLLTAVASGHEMVCLYFGQGADDFALSAILGVDPQHHSFVLDFPADTDSLPQTSEGYRLLCVTSQNRIKIQFEVVARDFMLNGRAALLAALPQSVLRLQRRDHYRLTTPLGQPLSCHIPVSAQEEIEVALIDISLGGMGILGYVPGLKLAPGTCYAHVRIELPGTGTIVADIQVRSTFDITLRNGIRSVRTGCQFLNLPGTMQALVQRYITRIERERLARLQQA</sequence>
<dbReference type="Proteomes" id="UP001172778">
    <property type="component" value="Unassembled WGS sequence"/>
</dbReference>
<reference evidence="7" key="1">
    <citation type="submission" date="2023-03" db="EMBL/GenBank/DDBJ databases">
        <title>Chitinimonas shenzhenensis gen. nov., sp. nov., a novel member of family Burkholderiaceae isolated from activated sludge collected in Shen Zhen, China.</title>
        <authorList>
            <person name="Wang X."/>
        </authorList>
    </citation>
    <scope>NUCLEOTIDE SEQUENCE</scope>
    <source>
        <strain evidence="7">DQS-5</strain>
    </source>
</reference>
<evidence type="ECO:0000313" key="7">
    <source>
        <dbReference type="EMBL" id="MDK2122967.1"/>
    </source>
</evidence>
<feature type="domain" description="PilZ" evidence="5">
    <location>
        <begin position="136"/>
        <end position="248"/>
    </location>
</feature>
<dbReference type="Gene3D" id="2.40.10.220">
    <property type="entry name" value="predicted glycosyltransferase like domains"/>
    <property type="match status" value="1"/>
</dbReference>
<keyword evidence="7" id="KW-0966">Cell projection</keyword>
<keyword evidence="7" id="KW-0969">Cilium</keyword>
<organism evidence="7 8">
    <name type="scientific">Parachitinimonas caeni</name>
    <dbReference type="NCBI Taxonomy" id="3031301"/>
    <lineage>
        <taxon>Bacteria</taxon>
        <taxon>Pseudomonadati</taxon>
        <taxon>Pseudomonadota</taxon>
        <taxon>Betaproteobacteria</taxon>
        <taxon>Neisseriales</taxon>
        <taxon>Chitinibacteraceae</taxon>
        <taxon>Parachitinimonas</taxon>
    </lineage>
</organism>
<proteinExistence type="inferred from homology"/>